<feature type="region of interest" description="Disordered" evidence="1">
    <location>
        <begin position="274"/>
        <end position="500"/>
    </location>
</feature>
<feature type="compositionally biased region" description="Basic and acidic residues" evidence="1">
    <location>
        <begin position="310"/>
        <end position="330"/>
    </location>
</feature>
<feature type="compositionally biased region" description="Polar residues" evidence="1">
    <location>
        <begin position="289"/>
        <end position="309"/>
    </location>
</feature>
<name>A0AA89CCZ5_PINIB</name>
<gene>
    <name evidence="2" type="ORF">FSP39_024346</name>
</gene>
<dbReference type="Proteomes" id="UP001186944">
    <property type="component" value="Unassembled WGS sequence"/>
</dbReference>
<keyword evidence="3" id="KW-1185">Reference proteome</keyword>
<feature type="compositionally biased region" description="Acidic residues" evidence="1">
    <location>
        <begin position="80"/>
        <end position="93"/>
    </location>
</feature>
<proteinExistence type="predicted"/>
<evidence type="ECO:0000256" key="1">
    <source>
        <dbReference type="SAM" id="MobiDB-lite"/>
    </source>
</evidence>
<organism evidence="2 3">
    <name type="scientific">Pinctada imbricata</name>
    <name type="common">Atlantic pearl-oyster</name>
    <name type="synonym">Pinctada martensii</name>
    <dbReference type="NCBI Taxonomy" id="66713"/>
    <lineage>
        <taxon>Eukaryota</taxon>
        <taxon>Metazoa</taxon>
        <taxon>Spiralia</taxon>
        <taxon>Lophotrochozoa</taxon>
        <taxon>Mollusca</taxon>
        <taxon>Bivalvia</taxon>
        <taxon>Autobranchia</taxon>
        <taxon>Pteriomorphia</taxon>
        <taxon>Pterioida</taxon>
        <taxon>Pterioidea</taxon>
        <taxon>Pteriidae</taxon>
        <taxon>Pinctada</taxon>
    </lineage>
</organism>
<reference evidence="2" key="1">
    <citation type="submission" date="2019-08" db="EMBL/GenBank/DDBJ databases">
        <title>The improved chromosome-level genome for the pearl oyster Pinctada fucata martensii using PacBio sequencing and Hi-C.</title>
        <authorList>
            <person name="Zheng Z."/>
        </authorList>
    </citation>
    <scope>NUCLEOTIDE SEQUENCE</scope>
    <source>
        <strain evidence="2">ZZ-2019</strain>
        <tissue evidence="2">Adductor muscle</tissue>
    </source>
</reference>
<sequence length="500" mass="57288">MELPAHENPLENNNMKGMVHKNSVEKLEYIKRQRSLEKQKRYFVRQHSRDENEIKQILQRLQFEQQIHDHEEDGTSQNSDDNEDKDDDKDDGDSDRGIVNPYPLIIVPKFGPPTPLKDANTDSKQDHQLPPGVRTGRRKSLEYEDIDNGNILKTTPSPIRTTVLAYSFINKLRAPIAARKSSSSQDQGPLIDNNMWVGDPEYISSIRRPRKTVAELNHHKSLKRAKSDLWLRSELSRSTSSLRPESPRLRKISADELMGRASELRKGSLENIDIACHSEKRKTSRENKTTSNREMSPNISPRMSRTGSFKTDKKQSEKKKKQDSTDEDLKQNIISVEISHQKQDDSHPCEDFLRSPRRIKEDKQKSVTQTEHKRKSSLKKKKSTLSTDVEHEMLRESGEEDVTSSRYENNEESKSTRKISFADQELTPNISLKRTGKKKPSRKLGTITGPGSLENIKHSSDHGKKSNPISERKPRSKSTGTSPVRSPTNSPLVTDRVFFR</sequence>
<evidence type="ECO:0000313" key="2">
    <source>
        <dbReference type="EMBL" id="KAK3106643.1"/>
    </source>
</evidence>
<feature type="compositionally biased region" description="Basic and acidic residues" evidence="1">
    <location>
        <begin position="339"/>
        <end position="365"/>
    </location>
</feature>
<feature type="compositionally biased region" description="Basic and acidic residues" evidence="1">
    <location>
        <begin position="388"/>
        <end position="397"/>
    </location>
</feature>
<feature type="compositionally biased region" description="Basic and acidic residues" evidence="1">
    <location>
        <begin position="455"/>
        <end position="464"/>
    </location>
</feature>
<accession>A0AA89CCZ5</accession>
<feature type="compositionally biased region" description="Polar residues" evidence="1">
    <location>
        <begin position="477"/>
        <end position="492"/>
    </location>
</feature>
<evidence type="ECO:0000313" key="3">
    <source>
        <dbReference type="Proteomes" id="UP001186944"/>
    </source>
</evidence>
<dbReference type="AlphaFoldDB" id="A0AA89CCZ5"/>
<comment type="caution">
    <text evidence="2">The sequence shown here is derived from an EMBL/GenBank/DDBJ whole genome shotgun (WGS) entry which is preliminary data.</text>
</comment>
<feature type="region of interest" description="Disordered" evidence="1">
    <location>
        <begin position="37"/>
        <end position="140"/>
    </location>
</feature>
<protein>
    <submittedName>
        <fullName evidence="2">Uncharacterized protein</fullName>
    </submittedName>
</protein>
<feature type="compositionally biased region" description="Basic residues" evidence="1">
    <location>
        <begin position="372"/>
        <end position="383"/>
    </location>
</feature>
<dbReference type="EMBL" id="VSWD01000003">
    <property type="protein sequence ID" value="KAK3106643.1"/>
    <property type="molecule type" value="Genomic_DNA"/>
</dbReference>